<dbReference type="CDD" id="cd00051">
    <property type="entry name" value="EFh"/>
    <property type="match status" value="1"/>
</dbReference>
<evidence type="ECO:0000313" key="4">
    <source>
        <dbReference type="Proteomes" id="UP001165082"/>
    </source>
</evidence>
<reference evidence="3" key="1">
    <citation type="submission" date="2022-07" db="EMBL/GenBank/DDBJ databases">
        <title>Genome analysis of Parmales, a sister group of diatoms, reveals the evolutionary specialization of diatoms from phago-mixotrophs to photoautotrophs.</title>
        <authorList>
            <person name="Ban H."/>
            <person name="Sato S."/>
            <person name="Yoshikawa S."/>
            <person name="Kazumasa Y."/>
            <person name="Nakamura Y."/>
            <person name="Ichinomiya M."/>
            <person name="Saitoh K."/>
            <person name="Sato N."/>
            <person name="Blanc-Mathieu R."/>
            <person name="Endo H."/>
            <person name="Kuwata A."/>
            <person name="Ogata H."/>
        </authorList>
    </citation>
    <scope>NUCLEOTIDE SEQUENCE</scope>
</reference>
<gene>
    <name evidence="3" type="ORF">TrRE_jg7297</name>
</gene>
<comment type="caution">
    <text evidence="3">The sequence shown here is derived from an EMBL/GenBank/DDBJ whole genome shotgun (WGS) entry which is preliminary data.</text>
</comment>
<proteinExistence type="predicted"/>
<dbReference type="InterPro" id="IPR018247">
    <property type="entry name" value="EF_Hand_1_Ca_BS"/>
</dbReference>
<evidence type="ECO:0000313" key="3">
    <source>
        <dbReference type="EMBL" id="GMH53467.1"/>
    </source>
</evidence>
<dbReference type="InterPro" id="IPR002048">
    <property type="entry name" value="EF_hand_dom"/>
</dbReference>
<dbReference type="InterPro" id="IPR011992">
    <property type="entry name" value="EF-hand-dom_pair"/>
</dbReference>
<evidence type="ECO:0000259" key="2">
    <source>
        <dbReference type="PROSITE" id="PS50222"/>
    </source>
</evidence>
<feature type="domain" description="EF-hand" evidence="2">
    <location>
        <begin position="115"/>
        <end position="150"/>
    </location>
</feature>
<dbReference type="GO" id="GO:0005509">
    <property type="term" value="F:calcium ion binding"/>
    <property type="evidence" value="ECO:0007669"/>
    <property type="project" value="InterPro"/>
</dbReference>
<dbReference type="Proteomes" id="UP001165082">
    <property type="component" value="Unassembled WGS sequence"/>
</dbReference>
<evidence type="ECO:0000256" key="1">
    <source>
        <dbReference type="ARBA" id="ARBA00022837"/>
    </source>
</evidence>
<dbReference type="EMBL" id="BRXZ01002059">
    <property type="protein sequence ID" value="GMH53467.1"/>
    <property type="molecule type" value="Genomic_DNA"/>
</dbReference>
<feature type="non-terminal residue" evidence="3">
    <location>
        <position position="1"/>
    </location>
</feature>
<protein>
    <recommendedName>
        <fullName evidence="2">EF-hand domain-containing protein</fullName>
    </recommendedName>
</protein>
<dbReference type="PROSITE" id="PS50222">
    <property type="entry name" value="EF_HAND_2"/>
    <property type="match status" value="1"/>
</dbReference>
<dbReference type="OrthoDB" id="67359at2759"/>
<dbReference type="AlphaFoldDB" id="A0A9W6ZLH0"/>
<dbReference type="PROSITE" id="PS00018">
    <property type="entry name" value="EF_HAND_1"/>
    <property type="match status" value="1"/>
</dbReference>
<organism evidence="3 4">
    <name type="scientific">Triparma retinervis</name>
    <dbReference type="NCBI Taxonomy" id="2557542"/>
    <lineage>
        <taxon>Eukaryota</taxon>
        <taxon>Sar</taxon>
        <taxon>Stramenopiles</taxon>
        <taxon>Ochrophyta</taxon>
        <taxon>Bolidophyceae</taxon>
        <taxon>Parmales</taxon>
        <taxon>Triparmaceae</taxon>
        <taxon>Triparma</taxon>
    </lineage>
</organism>
<dbReference type="SUPFAM" id="SSF47473">
    <property type="entry name" value="EF-hand"/>
    <property type="match status" value="1"/>
</dbReference>
<dbReference type="Gene3D" id="1.10.238.10">
    <property type="entry name" value="EF-hand"/>
    <property type="match status" value="1"/>
</dbReference>
<keyword evidence="1" id="KW-0106">Calcium</keyword>
<name>A0A9W6ZLH0_9STRA</name>
<keyword evidence="4" id="KW-1185">Reference proteome</keyword>
<dbReference type="Pfam" id="PF13202">
    <property type="entry name" value="EF-hand_5"/>
    <property type="match status" value="2"/>
</dbReference>
<accession>A0A9W6ZLH0</accession>
<sequence length="304" mass="34369">LQDELKFAVTSAKHSFNNMASKDTNTITKKQLVTLLEESNYPATEAELAMVMKVLEENGGLIENDHDSIVEDAFKAVVVPWLSLSILDVDRNGTIDLNELKCLLWVHQDQGTPEPSEERVRKTMAALDLDFSGAIDRMEWLEYNVTCDPHSRKITPSHGTQTFFRTIDENYDSDRKVLANKLRQQVTEQGTAAVQWALDSMNSQADRDIILNVIKGIAMDVLTELDPHNRGVILLADVRNYQHQLDFKIKKLVDYSVDIAKVEVKENMINHGVVLDFQDMEHRDGGGAVAKARLRTHQSARNNK</sequence>